<evidence type="ECO:0000313" key="7">
    <source>
        <dbReference type="Proteomes" id="UP001141552"/>
    </source>
</evidence>
<feature type="compositionally biased region" description="Basic and acidic residues" evidence="5">
    <location>
        <begin position="74"/>
        <end position="83"/>
    </location>
</feature>
<keyword evidence="3" id="KW-1133">Transmembrane helix</keyword>
<protein>
    <submittedName>
        <fullName evidence="6">Uncharacterized protein</fullName>
    </submittedName>
</protein>
<comment type="caution">
    <text evidence="6">The sequence shown here is derived from an EMBL/GenBank/DDBJ whole genome shotgun (WGS) entry which is preliminary data.</text>
</comment>
<keyword evidence="2" id="KW-0812">Transmembrane</keyword>
<name>A0A9Q0G8R3_9ROSI</name>
<evidence type="ECO:0000313" key="6">
    <source>
        <dbReference type="EMBL" id="KAJ4845322.1"/>
    </source>
</evidence>
<dbReference type="AlphaFoldDB" id="A0A9Q0G8R3"/>
<comment type="subcellular location">
    <subcellularLocation>
        <location evidence="1">Membrane</location>
        <topology evidence="1">Multi-pass membrane protein</topology>
    </subcellularLocation>
</comment>
<evidence type="ECO:0000256" key="1">
    <source>
        <dbReference type="ARBA" id="ARBA00004141"/>
    </source>
</evidence>
<dbReference type="OrthoDB" id="566010at2759"/>
<accession>A0A9Q0G8R3</accession>
<proteinExistence type="predicted"/>
<keyword evidence="7" id="KW-1185">Reference proteome</keyword>
<reference evidence="6" key="1">
    <citation type="submission" date="2022-02" db="EMBL/GenBank/DDBJ databases">
        <authorList>
            <person name="Henning P.M."/>
            <person name="McCubbin A.G."/>
            <person name="Shore J.S."/>
        </authorList>
    </citation>
    <scope>NUCLEOTIDE SEQUENCE</scope>
    <source>
        <strain evidence="6">F60SS</strain>
        <tissue evidence="6">Leaves</tissue>
    </source>
</reference>
<evidence type="ECO:0000256" key="3">
    <source>
        <dbReference type="ARBA" id="ARBA00022989"/>
    </source>
</evidence>
<feature type="region of interest" description="Disordered" evidence="5">
    <location>
        <begin position="63"/>
        <end position="89"/>
    </location>
</feature>
<evidence type="ECO:0000256" key="2">
    <source>
        <dbReference type="ARBA" id="ARBA00022692"/>
    </source>
</evidence>
<gene>
    <name evidence="6" type="ORF">Tsubulata_042072</name>
</gene>
<dbReference type="GO" id="GO:0016020">
    <property type="term" value="C:membrane"/>
    <property type="evidence" value="ECO:0007669"/>
    <property type="project" value="UniProtKB-SubCell"/>
</dbReference>
<dbReference type="SUPFAM" id="SSF103511">
    <property type="entry name" value="Chlorophyll a-b binding protein"/>
    <property type="match status" value="1"/>
</dbReference>
<evidence type="ECO:0000256" key="4">
    <source>
        <dbReference type="ARBA" id="ARBA00023136"/>
    </source>
</evidence>
<organism evidence="6 7">
    <name type="scientific">Turnera subulata</name>
    <dbReference type="NCBI Taxonomy" id="218843"/>
    <lineage>
        <taxon>Eukaryota</taxon>
        <taxon>Viridiplantae</taxon>
        <taxon>Streptophyta</taxon>
        <taxon>Embryophyta</taxon>
        <taxon>Tracheophyta</taxon>
        <taxon>Spermatophyta</taxon>
        <taxon>Magnoliopsida</taxon>
        <taxon>eudicotyledons</taxon>
        <taxon>Gunneridae</taxon>
        <taxon>Pentapetalae</taxon>
        <taxon>rosids</taxon>
        <taxon>fabids</taxon>
        <taxon>Malpighiales</taxon>
        <taxon>Passifloraceae</taxon>
        <taxon>Turnera</taxon>
    </lineage>
</organism>
<dbReference type="EMBL" id="JAKUCV010001718">
    <property type="protein sequence ID" value="KAJ4845322.1"/>
    <property type="molecule type" value="Genomic_DNA"/>
</dbReference>
<keyword evidence="4" id="KW-0472">Membrane</keyword>
<dbReference type="PANTHER" id="PTHR14154">
    <property type="entry name" value="UPF0041 BRAIN PROTEIN 44-RELATED"/>
    <property type="match status" value="1"/>
</dbReference>
<evidence type="ECO:0000256" key="5">
    <source>
        <dbReference type="SAM" id="MobiDB-lite"/>
    </source>
</evidence>
<dbReference type="Proteomes" id="UP001141552">
    <property type="component" value="Unassembled WGS sequence"/>
</dbReference>
<reference evidence="6" key="2">
    <citation type="journal article" date="2023" name="Plants (Basel)">
        <title>Annotation of the Turnera subulata (Passifloraceae) Draft Genome Reveals the S-Locus Evolved after the Divergence of Turneroideae from Passifloroideae in a Stepwise Manner.</title>
        <authorList>
            <person name="Henning P.M."/>
            <person name="Roalson E.H."/>
            <person name="Mir W."/>
            <person name="McCubbin A.G."/>
            <person name="Shore J.S."/>
        </authorList>
    </citation>
    <scope>NUCLEOTIDE SEQUENCE</scope>
    <source>
        <tissue evidence="6">Leaves</tissue>
    </source>
</reference>
<sequence length="254" mass="28285">MSSVAISASLQISCSSQHVTRKVQPQASVARPSRYVGSKQVTHVATVNIEAPKGLSVAEQQERSGLPVDGPNNTHDKSEHSLETEPSAPRFADERWKKGTWDLNMFVKDGKMDWDCLIEAEARRRKFLEVYPEASTNEEPVLFQSSIIPWWAWLKRSYLPEAELLNGRAAMVGFFTAYVVDGLTGLDMVGQTGNFVCKAALFVTIISIILFRKTGDLENLGKLVDEATFYDKQWQASWKDQNTASPADKSGKNV</sequence>